<evidence type="ECO:0000256" key="1">
    <source>
        <dbReference type="SAM" id="Phobius"/>
    </source>
</evidence>
<dbReference type="InterPro" id="IPR027417">
    <property type="entry name" value="P-loop_NTPase"/>
</dbReference>
<evidence type="ECO:0000259" key="2">
    <source>
        <dbReference type="Pfam" id="PF01695"/>
    </source>
</evidence>
<dbReference type="SUPFAM" id="SSF52540">
    <property type="entry name" value="P-loop containing nucleoside triphosphate hydrolases"/>
    <property type="match status" value="1"/>
</dbReference>
<dbReference type="GO" id="GO:0005524">
    <property type="term" value="F:ATP binding"/>
    <property type="evidence" value="ECO:0007669"/>
    <property type="project" value="InterPro"/>
</dbReference>
<dbReference type="PANTHER" id="PTHR30050:SF4">
    <property type="entry name" value="ATP-BINDING PROTEIN RV3427C IN INSERTION SEQUENCE-RELATED"/>
    <property type="match status" value="1"/>
</dbReference>
<dbReference type="Proteomes" id="UP000479531">
    <property type="component" value="Unassembled WGS sequence"/>
</dbReference>
<sequence length="309" mass="35977">MNGESCSTAVHFLTAAILTIWMQTIQNRSRQSRRKETDLYIKTMKSIEDYGKNLGISKKGLPAERIELSRERIELQDGKMCDLVAYNVQDYGYVEYAENIEISNGEFRRARSLMPFNYLDASMQKFNWDLYGQNVQMQQCVAESFVSQFNEYQKAGKGLYIFSRTKGSGKTLLACSLANGIMEHQDICVKFVSVPELLEMTKKSYKDFIEKEDLERIRTAELLILDDIGAETKKEWIDTELFRLIDYRYSNKRVTIFTSNIPMDSLKLNERIVDRIFSMCIKLDLPEKSIRTMQAHDENMEFLKGVIKR</sequence>
<evidence type="ECO:0000313" key="3">
    <source>
        <dbReference type="EMBL" id="MVQ47148.1"/>
    </source>
</evidence>
<keyword evidence="1" id="KW-0812">Transmembrane</keyword>
<comment type="caution">
    <text evidence="3">The sequence shown here is derived from an EMBL/GenBank/DDBJ whole genome shotgun (WGS) entry which is preliminary data.</text>
</comment>
<evidence type="ECO:0000313" key="4">
    <source>
        <dbReference type="Proteomes" id="UP000479531"/>
    </source>
</evidence>
<keyword evidence="1" id="KW-0472">Membrane</keyword>
<organism evidence="3 4">
    <name type="scientific">Roseburia intestinalis</name>
    <dbReference type="NCBI Taxonomy" id="166486"/>
    <lineage>
        <taxon>Bacteria</taxon>
        <taxon>Bacillati</taxon>
        <taxon>Bacillota</taxon>
        <taxon>Clostridia</taxon>
        <taxon>Lachnospirales</taxon>
        <taxon>Lachnospiraceae</taxon>
        <taxon>Roseburia</taxon>
    </lineage>
</organism>
<name>A0A6L6XJT1_9FIRM</name>
<dbReference type="PANTHER" id="PTHR30050">
    <property type="entry name" value="CHROMOSOMAL REPLICATION INITIATOR PROTEIN DNAA"/>
    <property type="match status" value="1"/>
</dbReference>
<accession>A0A6L6XJT1</accession>
<dbReference type="Gene3D" id="3.40.50.300">
    <property type="entry name" value="P-loop containing nucleotide triphosphate hydrolases"/>
    <property type="match status" value="1"/>
</dbReference>
<gene>
    <name evidence="3" type="ORF">GCK47_16015</name>
</gene>
<dbReference type="GO" id="GO:0006260">
    <property type="term" value="P:DNA replication"/>
    <property type="evidence" value="ECO:0007669"/>
    <property type="project" value="TreeGrafter"/>
</dbReference>
<keyword evidence="1" id="KW-1133">Transmembrane helix</keyword>
<proteinExistence type="predicted"/>
<protein>
    <submittedName>
        <fullName evidence="3">DNA replication protein</fullName>
    </submittedName>
</protein>
<dbReference type="InterPro" id="IPR002611">
    <property type="entry name" value="IstB_ATP-bd"/>
</dbReference>
<dbReference type="EMBL" id="WGGT01000024">
    <property type="protein sequence ID" value="MVQ47148.1"/>
    <property type="molecule type" value="Genomic_DNA"/>
</dbReference>
<feature type="transmembrane region" description="Helical" evidence="1">
    <location>
        <begin position="6"/>
        <end position="25"/>
    </location>
</feature>
<reference evidence="3 4" key="1">
    <citation type="submission" date="2019-10" db="EMBL/GenBank/DDBJ databases">
        <title>Roseburia spp. ameliorate alcoholic fatty liver via restoration of gut barrier function.</title>
        <authorList>
            <person name="Seo B."/>
            <person name="Ko G."/>
        </authorList>
    </citation>
    <scope>NUCLEOTIDE SEQUENCE [LARGE SCALE GENOMIC DNA]</scope>
    <source>
        <strain evidence="3 4">SNUG30017</strain>
    </source>
</reference>
<dbReference type="Pfam" id="PF01695">
    <property type="entry name" value="IstB_IS21"/>
    <property type="match status" value="1"/>
</dbReference>
<feature type="domain" description="IstB-like ATP-binding" evidence="2">
    <location>
        <begin position="165"/>
        <end position="294"/>
    </location>
</feature>
<dbReference type="AlphaFoldDB" id="A0A6L6XJT1"/>